<evidence type="ECO:0000256" key="1">
    <source>
        <dbReference type="SAM" id="MobiDB-lite"/>
    </source>
</evidence>
<dbReference type="VEuPathDB" id="FungiDB:VP01_410g3"/>
<feature type="region of interest" description="Disordered" evidence="1">
    <location>
        <begin position="516"/>
        <end position="552"/>
    </location>
</feature>
<accession>A0A0L6US27</accession>
<dbReference type="EMBL" id="LAVV01009180">
    <property type="protein sequence ID" value="KNZ51052.1"/>
    <property type="molecule type" value="Genomic_DNA"/>
</dbReference>
<keyword evidence="3" id="KW-1185">Reference proteome</keyword>
<reference evidence="2 3" key="1">
    <citation type="submission" date="2015-08" db="EMBL/GenBank/DDBJ databases">
        <title>Next Generation Sequencing and Analysis of the Genome of Puccinia sorghi L Schw, the Causal Agent of Maize Common Rust.</title>
        <authorList>
            <person name="Rochi L."/>
            <person name="Burguener G."/>
            <person name="Darino M."/>
            <person name="Turjanski A."/>
            <person name="Kreff E."/>
            <person name="Dieguez M.J."/>
            <person name="Sacco F."/>
        </authorList>
    </citation>
    <scope>NUCLEOTIDE SEQUENCE [LARGE SCALE GENOMIC DNA]</scope>
    <source>
        <strain evidence="2 3">RO10H11247</strain>
    </source>
</reference>
<feature type="compositionally biased region" description="Basic and acidic residues" evidence="1">
    <location>
        <begin position="185"/>
        <end position="199"/>
    </location>
</feature>
<sequence length="928" mass="105463">MHIFPTLTEFFNIPSIHTCQNACIISISSNFFIILWVVHELCPCVLFLFSADFAKLPPIHTFENIPRLMLTQNKQSLHSCIICINLNYFFRVLHELIWPQYTPIHTSQIISTITRPKPKAKCTHCLHFMPGECFHNFKNLDALADLVKIPPCQISQTITTLVQVLSLEDYYSNTLHETSTAGYVDPDRREEDQQQERGQGKKRQKKIKSNPMKKTKRQNRMTVALRFDQRRILRWFRLWTNYFRNREVSLDPTLALGARDQIQTRQIQSDPWPVSASEGPFLGPGGWIGNLVPSRCCELLVQIVIRLANGLADCREPIYQLCLGGVLQLCTLTLNTWFVNACVGLVFFSCSLSGLALLDRVPDESHAKGPSAGDVCSVLTTSQPTRRFSCMSNQMWHRMGFPNMTLAARKTKHLFCRKPTCYKLKLVRLGGFCVVGICRGNLLVSSLLRCVAINSCGWYFTLLEAFRGGVMKCGRVSLWRDRRLRGGLGGLGHWEQKTWVGCNGNSDELLLLANTSASQGPSGSKSKHDIGVKRQDAEEEDGPRSSSRERGIFHTDRQVSLDGVGRLRIIITCKHCGSILKSYRKRAGEISSSGHGSHGGGGLVTYFGHEGNCPVREGKGLYTHWENFGCWPTCGAAPLALLKNTQCFPKYCICKKPWTAFFFFVFLQAKIIRIGGIKYDQIHNYLINLFSKIHFKNHGKACKEDQNPQNPQHRLLSYFCCEGKTYFAGFQILWSISDLADKWHIPICMLWIYRYKMKLRFILSHQTISWYLAEIQLQKVQNLSNVTVGTILVTSISAIKSTKGNFVLFRAFSFQFLLKLICEFSRDRQRFQNSRAVAKACCPAYFMHEFSEPMNFFGSWIHKAPGEICQLLLCCFAPEPPVLLTDCRIPLGTLRWRERIQHGPYRSSTATALRTGPRCDSGRSPSPH</sequence>
<protein>
    <submittedName>
        <fullName evidence="2">Uncharacterized protein</fullName>
    </submittedName>
</protein>
<feature type="compositionally biased region" description="Basic and acidic residues" evidence="1">
    <location>
        <begin position="526"/>
        <end position="552"/>
    </location>
</feature>
<comment type="caution">
    <text evidence="2">The sequence shown here is derived from an EMBL/GenBank/DDBJ whole genome shotgun (WGS) entry which is preliminary data.</text>
</comment>
<evidence type="ECO:0000313" key="3">
    <source>
        <dbReference type="Proteomes" id="UP000037035"/>
    </source>
</evidence>
<gene>
    <name evidence="2" type="ORF">VP01_410g3</name>
</gene>
<name>A0A0L6US27_9BASI</name>
<organism evidence="2 3">
    <name type="scientific">Puccinia sorghi</name>
    <dbReference type="NCBI Taxonomy" id="27349"/>
    <lineage>
        <taxon>Eukaryota</taxon>
        <taxon>Fungi</taxon>
        <taxon>Dikarya</taxon>
        <taxon>Basidiomycota</taxon>
        <taxon>Pucciniomycotina</taxon>
        <taxon>Pucciniomycetes</taxon>
        <taxon>Pucciniales</taxon>
        <taxon>Pucciniaceae</taxon>
        <taxon>Puccinia</taxon>
    </lineage>
</organism>
<feature type="region of interest" description="Disordered" evidence="1">
    <location>
        <begin position="905"/>
        <end position="928"/>
    </location>
</feature>
<dbReference type="AlphaFoldDB" id="A0A0L6US27"/>
<feature type="compositionally biased region" description="Basic residues" evidence="1">
    <location>
        <begin position="200"/>
        <end position="219"/>
    </location>
</feature>
<feature type="region of interest" description="Disordered" evidence="1">
    <location>
        <begin position="180"/>
        <end position="219"/>
    </location>
</feature>
<dbReference type="Proteomes" id="UP000037035">
    <property type="component" value="Unassembled WGS sequence"/>
</dbReference>
<evidence type="ECO:0000313" key="2">
    <source>
        <dbReference type="EMBL" id="KNZ51052.1"/>
    </source>
</evidence>
<proteinExistence type="predicted"/>